<keyword evidence="1" id="KW-0472">Membrane</keyword>
<dbReference type="Gene3D" id="2.40.50.420">
    <property type="entry name" value="Envelope glycoprotein gp160, DUF2291, alpha/beta domain"/>
    <property type="match status" value="1"/>
</dbReference>
<dbReference type="InterPro" id="IPR036215">
    <property type="entry name" value="TM0957-like_sf"/>
</dbReference>
<dbReference type="Gene3D" id="1.10.10.1260">
    <property type="entry name" value="Envelope glycoprotein gp160, DUF2291, helical domain"/>
    <property type="match status" value="1"/>
</dbReference>
<accession>A0ABP6IAC6</accession>
<dbReference type="SUPFAM" id="SSF141318">
    <property type="entry name" value="TM0957-like"/>
    <property type="match status" value="1"/>
</dbReference>
<organism evidence="2 3">
    <name type="scientific">Streptosporangium fragile</name>
    <dbReference type="NCBI Taxonomy" id="46186"/>
    <lineage>
        <taxon>Bacteria</taxon>
        <taxon>Bacillati</taxon>
        <taxon>Actinomycetota</taxon>
        <taxon>Actinomycetes</taxon>
        <taxon>Streptosporangiales</taxon>
        <taxon>Streptosporangiaceae</taxon>
        <taxon>Streptosporangium</taxon>
    </lineage>
</organism>
<comment type="caution">
    <text evidence="2">The sequence shown here is derived from an EMBL/GenBank/DDBJ whole genome shotgun (WGS) entry which is preliminary data.</text>
</comment>
<keyword evidence="3" id="KW-1185">Reference proteome</keyword>
<proteinExistence type="predicted"/>
<dbReference type="Proteomes" id="UP001500831">
    <property type="component" value="Unassembled WGS sequence"/>
</dbReference>
<gene>
    <name evidence="2" type="ORF">GCM10010517_11210</name>
</gene>
<dbReference type="Pfam" id="PF10054">
    <property type="entry name" value="DUF2291"/>
    <property type="match status" value="1"/>
</dbReference>
<keyword evidence="1" id="KW-1133">Transmembrane helix</keyword>
<dbReference type="PIRSF" id="PIRSF033535">
    <property type="entry name" value="UCP033535_plp"/>
    <property type="match status" value="1"/>
</dbReference>
<dbReference type="EMBL" id="BAAAVI010000005">
    <property type="protein sequence ID" value="GAA2853374.1"/>
    <property type="molecule type" value="Genomic_DNA"/>
</dbReference>
<dbReference type="InterPro" id="IPR014582">
    <property type="entry name" value="UCP033535_lipo"/>
</dbReference>
<dbReference type="RefSeq" id="WP_344968492.1">
    <property type="nucleotide sequence ID" value="NZ_BAAAVI010000005.1"/>
</dbReference>
<sequence>MSTAAAAGPPRMLARLVWPAVMVVLAVAMAMDTRVLSREEVTSINPAEFNAKDFVAGEYPKIVSAVEAKAVGLKEVAAAVAADPAAAGEKYGNVAGTDKYAIPVSFTGEVTEADEGLLTVEVAGLPKDSVVRVALGQAANGTALRDAPGTIKFKDFQNQTDYQQVANELKTKVLADVAGKVDAAAARGKNASVVGVYVTNTGPEGSYLVTPVKIEVAG</sequence>
<protein>
    <submittedName>
        <fullName evidence="2">DUF2291 family protein</fullName>
    </submittedName>
</protein>
<evidence type="ECO:0000256" key="1">
    <source>
        <dbReference type="SAM" id="Phobius"/>
    </source>
</evidence>
<evidence type="ECO:0000313" key="2">
    <source>
        <dbReference type="EMBL" id="GAA2853374.1"/>
    </source>
</evidence>
<name>A0ABP6IAC6_9ACTN</name>
<evidence type="ECO:0000313" key="3">
    <source>
        <dbReference type="Proteomes" id="UP001500831"/>
    </source>
</evidence>
<feature type="transmembrane region" description="Helical" evidence="1">
    <location>
        <begin position="12"/>
        <end position="31"/>
    </location>
</feature>
<keyword evidence="1" id="KW-0812">Transmembrane</keyword>
<reference evidence="3" key="1">
    <citation type="journal article" date="2019" name="Int. J. Syst. Evol. Microbiol.">
        <title>The Global Catalogue of Microorganisms (GCM) 10K type strain sequencing project: providing services to taxonomists for standard genome sequencing and annotation.</title>
        <authorList>
            <consortium name="The Broad Institute Genomics Platform"/>
            <consortium name="The Broad Institute Genome Sequencing Center for Infectious Disease"/>
            <person name="Wu L."/>
            <person name="Ma J."/>
        </authorList>
    </citation>
    <scope>NUCLEOTIDE SEQUENCE [LARGE SCALE GENOMIC DNA]</scope>
    <source>
        <strain evidence="3">JCM 6242</strain>
    </source>
</reference>